<feature type="region of interest" description="Disordered" evidence="8">
    <location>
        <begin position="19"/>
        <end position="62"/>
    </location>
</feature>
<evidence type="ECO:0000313" key="10">
    <source>
        <dbReference type="Proteomes" id="UP000501346"/>
    </source>
</evidence>
<sequence length="150" mass="17152">MGLQNNVLKQIQQVLLPTSPNIDESNADITKQESSSTENVDGKDHSATPQQATNLSTPSTNSNGEFIPHIFYSLHQIRKDPNNLSNQLETSTGSIRHRLKLCKSLISEHEDTKNLLSKSPSEWEDFIQQREQELQIKRNVLDDLYRKLQR</sequence>
<dbReference type="AlphaFoldDB" id="A0A6C1EFD0"/>
<keyword evidence="6 7" id="KW-0539">Nucleus</keyword>
<dbReference type="GO" id="GO:0006357">
    <property type="term" value="P:regulation of transcription by RNA polymerase II"/>
    <property type="evidence" value="ECO:0007669"/>
    <property type="project" value="InterPro"/>
</dbReference>
<feature type="compositionally biased region" description="Polar residues" evidence="8">
    <location>
        <begin position="47"/>
        <end position="62"/>
    </location>
</feature>
<dbReference type="Pfam" id="PF07544">
    <property type="entry name" value="Med9"/>
    <property type="match status" value="1"/>
</dbReference>
<accession>A0A6C1EFD0</accession>
<dbReference type="InterPro" id="IPR011425">
    <property type="entry name" value="Med9"/>
</dbReference>
<proteinExistence type="inferred from homology"/>
<dbReference type="GO" id="GO:0016592">
    <property type="term" value="C:mediator complex"/>
    <property type="evidence" value="ECO:0007669"/>
    <property type="project" value="InterPro"/>
</dbReference>
<reference evidence="9 10" key="1">
    <citation type="journal article" date="2019" name="BMC Genomics">
        <title>Chromosome level assembly and comparative genome analysis confirm lager-brewing yeasts originated from a single hybridization.</title>
        <authorList>
            <person name="Salazar A.N."/>
            <person name="Gorter de Vries A.R."/>
            <person name="van den Broek M."/>
            <person name="Brouwers N."/>
            <person name="de la Torre Cortes P."/>
            <person name="Kuijpers N.G.A."/>
            <person name="Daran J.G."/>
            <person name="Abeel T."/>
        </authorList>
    </citation>
    <scope>NUCLEOTIDE SEQUENCE [LARGE SCALE GENOMIC DNA]</scope>
    <source>
        <strain evidence="9 10">CBS 1483</strain>
    </source>
</reference>
<keyword evidence="10" id="KW-1185">Reference proteome</keyword>
<name>A0A6C1EFD0_SACPS</name>
<evidence type="ECO:0000256" key="2">
    <source>
        <dbReference type="ARBA" id="ARBA00008089"/>
    </source>
</evidence>
<organism evidence="9 10">
    <name type="scientific">Saccharomyces pastorianus</name>
    <name type="common">Lager yeast</name>
    <name type="synonym">Saccharomyces cerevisiae x Saccharomyces eubayanus</name>
    <dbReference type="NCBI Taxonomy" id="27292"/>
    <lineage>
        <taxon>Eukaryota</taxon>
        <taxon>Fungi</taxon>
        <taxon>Dikarya</taxon>
        <taxon>Ascomycota</taxon>
        <taxon>Saccharomycotina</taxon>
        <taxon>Saccharomycetes</taxon>
        <taxon>Saccharomycetales</taxon>
        <taxon>Saccharomycetaceae</taxon>
        <taxon>Saccharomyces</taxon>
    </lineage>
</organism>
<comment type="subunit">
    <text evidence="7">Component of the Mediator complex.</text>
</comment>
<evidence type="ECO:0000256" key="4">
    <source>
        <dbReference type="ARBA" id="ARBA00023159"/>
    </source>
</evidence>
<dbReference type="CDD" id="cd21431">
    <property type="entry name" value="Med9-C"/>
    <property type="match status" value="1"/>
</dbReference>
<keyword evidence="5 7" id="KW-0804">Transcription</keyword>
<dbReference type="EMBL" id="CP049011">
    <property type="protein sequence ID" value="QID87779.1"/>
    <property type="molecule type" value="Genomic_DNA"/>
</dbReference>
<protein>
    <recommendedName>
        <fullName evidence="7">Mediator of RNA polymerase II transcription subunit 9</fullName>
    </recommendedName>
    <alternativeName>
        <fullName evidence="7">Mediator complex subunit 9</fullName>
    </alternativeName>
</protein>
<comment type="function">
    <text evidence="7">Component of the Mediator complex, a coactivator involved in the regulated transcription of nearly all RNA polymerase II-dependent genes. Mediator functions as a bridge to convey information from gene-specific regulatory proteins to the basal RNA polymerase II transcription machinery. Mediator is recruited to promoters by direct interactions with regulatory proteins and serves as a scaffold for the assembly of a functional preinitiation complex with RNA polymerase II and the general transcription factors.</text>
</comment>
<evidence type="ECO:0000313" key="9">
    <source>
        <dbReference type="EMBL" id="QID87779.1"/>
    </source>
</evidence>
<comment type="similarity">
    <text evidence="2 7">Belongs to the Mediator complex subunit 9 family.</text>
</comment>
<evidence type="ECO:0000256" key="8">
    <source>
        <dbReference type="SAM" id="MobiDB-lite"/>
    </source>
</evidence>
<gene>
    <name evidence="9" type="primary">CSE2_2</name>
    <name evidence="7" type="synonym">MED9</name>
    <name evidence="9" type="ORF">GRS66_010467</name>
</gene>
<dbReference type="Proteomes" id="UP000501346">
    <property type="component" value="Chromosome SeXIV"/>
</dbReference>
<feature type="compositionally biased region" description="Polar residues" evidence="8">
    <location>
        <begin position="19"/>
        <end position="39"/>
    </location>
</feature>
<dbReference type="GO" id="GO:0003712">
    <property type="term" value="F:transcription coregulator activity"/>
    <property type="evidence" value="ECO:0007669"/>
    <property type="project" value="InterPro"/>
</dbReference>
<keyword evidence="4 7" id="KW-0010">Activator</keyword>
<evidence type="ECO:0000256" key="6">
    <source>
        <dbReference type="ARBA" id="ARBA00023242"/>
    </source>
</evidence>
<dbReference type="OrthoDB" id="4069563at2759"/>
<evidence type="ECO:0000256" key="7">
    <source>
        <dbReference type="RuleBase" id="RU364145"/>
    </source>
</evidence>
<evidence type="ECO:0000256" key="3">
    <source>
        <dbReference type="ARBA" id="ARBA00023015"/>
    </source>
</evidence>
<keyword evidence="3 7" id="KW-0805">Transcription regulation</keyword>
<comment type="subcellular location">
    <subcellularLocation>
        <location evidence="1 7">Nucleus</location>
    </subcellularLocation>
</comment>
<evidence type="ECO:0000256" key="1">
    <source>
        <dbReference type="ARBA" id="ARBA00004123"/>
    </source>
</evidence>
<evidence type="ECO:0000256" key="5">
    <source>
        <dbReference type="ARBA" id="ARBA00023163"/>
    </source>
</evidence>